<evidence type="ECO:0000256" key="1">
    <source>
        <dbReference type="ARBA" id="ARBA00004141"/>
    </source>
</evidence>
<dbReference type="PROSITE" id="PS51257">
    <property type="entry name" value="PROKAR_LIPOPROTEIN"/>
    <property type="match status" value="1"/>
</dbReference>
<sequence>MKEPSAFQSFLIIASCTLTMVANISTNTSVSISLPVIQHDFQIPQAALQWIISANPLSNGCLLLLFGRLADLYGRKQVFLIGSLWLLSFTLGCAFVEEPITLDILRGLQGIGGAATIPASLGILAHTFHSGRLRAVAFASFAAGAPLGGGFGVVLGGVLTQLTPQSWRSPFYLSAGLTALSMIGGLLSFNQDEPSNEVDTRVDWIGAFLVTAGLVLIVFVLGQGEVAPKQWSTPYIIALLVIGMVLVLGFIVWQVHLESLQYASEGISYPDPDSRCEWLSHLALRWLPTPPPIMKISLWTRMHGRVAIVFCIAFLTWACFQTWLYWVTLYYQNFVGYSPLRTVVRMLPMFVTGIACNALIALCVDHIPMTILVACGTSLTGCACLLFAVINPNAVYWAFGFPAAIISVVGADFVFACGTMYVAKNCLPHEQSVGGAVFQTMTQLGTALGVTVSTIVFNRVLESKATDTAGLPQLLTLPAYKAACWSGFAFGMCACLLTIIFLRVGIIGHNDQSSSLTVTEMGGQRTTTKDTQGDAHKKRVRK</sequence>
<dbReference type="AlphaFoldDB" id="A0A0D0BAV0"/>
<feature type="transmembrane region" description="Helical" evidence="7">
    <location>
        <begin position="78"/>
        <end position="96"/>
    </location>
</feature>
<feature type="chain" id="PRO_5002224548" description="Major facilitator superfamily (MFS) profile domain-containing protein" evidence="8">
    <location>
        <begin position="27"/>
        <end position="542"/>
    </location>
</feature>
<proteinExistence type="predicted"/>
<feature type="signal peptide" evidence="8">
    <location>
        <begin position="1"/>
        <end position="26"/>
    </location>
</feature>
<dbReference type="Gene3D" id="1.20.1250.20">
    <property type="entry name" value="MFS general substrate transporter like domains"/>
    <property type="match status" value="1"/>
</dbReference>
<reference evidence="10 11" key="1">
    <citation type="submission" date="2014-04" db="EMBL/GenBank/DDBJ databases">
        <title>Evolutionary Origins and Diversification of the Mycorrhizal Mutualists.</title>
        <authorList>
            <consortium name="DOE Joint Genome Institute"/>
            <consortium name="Mycorrhizal Genomics Consortium"/>
            <person name="Kohler A."/>
            <person name="Kuo A."/>
            <person name="Nagy L.G."/>
            <person name="Floudas D."/>
            <person name="Copeland A."/>
            <person name="Barry K.W."/>
            <person name="Cichocki N."/>
            <person name="Veneault-Fourrey C."/>
            <person name="LaButti K."/>
            <person name="Lindquist E.A."/>
            <person name="Lipzen A."/>
            <person name="Lundell T."/>
            <person name="Morin E."/>
            <person name="Murat C."/>
            <person name="Riley R."/>
            <person name="Ohm R."/>
            <person name="Sun H."/>
            <person name="Tunlid A."/>
            <person name="Henrissat B."/>
            <person name="Grigoriev I.V."/>
            <person name="Hibbett D.S."/>
            <person name="Martin F."/>
        </authorList>
    </citation>
    <scope>NUCLEOTIDE SEQUENCE [LARGE SCALE GENOMIC DNA]</scope>
    <source>
        <strain evidence="10 11">FD-317 M1</strain>
    </source>
</reference>
<feature type="transmembrane region" description="Helical" evidence="7">
    <location>
        <begin position="47"/>
        <end position="66"/>
    </location>
</feature>
<accession>A0A0D0BAV0</accession>
<dbReference type="InterPro" id="IPR011701">
    <property type="entry name" value="MFS"/>
</dbReference>
<evidence type="ECO:0000256" key="8">
    <source>
        <dbReference type="SAM" id="SignalP"/>
    </source>
</evidence>
<evidence type="ECO:0000256" key="3">
    <source>
        <dbReference type="ARBA" id="ARBA00022692"/>
    </source>
</evidence>
<keyword evidence="2" id="KW-0813">Transport</keyword>
<feature type="transmembrane region" description="Helical" evidence="7">
    <location>
        <begin position="171"/>
        <end position="190"/>
    </location>
</feature>
<dbReference type="PANTHER" id="PTHR42718:SF9">
    <property type="entry name" value="MAJOR FACILITATOR SUPERFAMILY MULTIDRUG TRANSPORTER MFSC"/>
    <property type="match status" value="1"/>
</dbReference>
<comment type="subcellular location">
    <subcellularLocation>
        <location evidence="1">Membrane</location>
        <topology evidence="1">Multi-pass membrane protein</topology>
    </subcellularLocation>
</comment>
<keyword evidence="8" id="KW-0732">Signal</keyword>
<evidence type="ECO:0000259" key="9">
    <source>
        <dbReference type="PROSITE" id="PS50850"/>
    </source>
</evidence>
<dbReference type="PANTHER" id="PTHR42718">
    <property type="entry name" value="MAJOR FACILITATOR SUPERFAMILY MULTIDRUG TRANSPORTER MFSC"/>
    <property type="match status" value="1"/>
</dbReference>
<feature type="transmembrane region" description="Helical" evidence="7">
    <location>
        <begin position="396"/>
        <end position="423"/>
    </location>
</feature>
<keyword evidence="3 7" id="KW-0812">Transmembrane</keyword>
<evidence type="ECO:0000256" key="5">
    <source>
        <dbReference type="ARBA" id="ARBA00023136"/>
    </source>
</evidence>
<feature type="transmembrane region" description="Helical" evidence="7">
    <location>
        <begin position="306"/>
        <end position="326"/>
    </location>
</feature>
<dbReference type="Proteomes" id="UP000053593">
    <property type="component" value="Unassembled WGS sequence"/>
</dbReference>
<dbReference type="InterPro" id="IPR020846">
    <property type="entry name" value="MFS_dom"/>
</dbReference>
<evidence type="ECO:0000256" key="2">
    <source>
        <dbReference type="ARBA" id="ARBA00022448"/>
    </source>
</evidence>
<organism evidence="10 11">
    <name type="scientific">Collybiopsis luxurians FD-317 M1</name>
    <dbReference type="NCBI Taxonomy" id="944289"/>
    <lineage>
        <taxon>Eukaryota</taxon>
        <taxon>Fungi</taxon>
        <taxon>Dikarya</taxon>
        <taxon>Basidiomycota</taxon>
        <taxon>Agaricomycotina</taxon>
        <taxon>Agaricomycetes</taxon>
        <taxon>Agaricomycetidae</taxon>
        <taxon>Agaricales</taxon>
        <taxon>Marasmiineae</taxon>
        <taxon>Omphalotaceae</taxon>
        <taxon>Collybiopsis</taxon>
        <taxon>Collybiopsis luxurians</taxon>
    </lineage>
</organism>
<dbReference type="PROSITE" id="PS50850">
    <property type="entry name" value="MFS"/>
    <property type="match status" value="1"/>
</dbReference>
<feature type="transmembrane region" description="Helical" evidence="7">
    <location>
        <begin position="135"/>
        <end position="159"/>
    </location>
</feature>
<feature type="domain" description="Major facilitator superfamily (MFS) profile" evidence="9">
    <location>
        <begin position="11"/>
        <end position="512"/>
    </location>
</feature>
<dbReference type="Gene3D" id="1.20.1720.10">
    <property type="entry name" value="Multidrug resistance protein D"/>
    <property type="match status" value="1"/>
</dbReference>
<evidence type="ECO:0000313" key="11">
    <source>
        <dbReference type="Proteomes" id="UP000053593"/>
    </source>
</evidence>
<evidence type="ECO:0000256" key="4">
    <source>
        <dbReference type="ARBA" id="ARBA00022989"/>
    </source>
</evidence>
<feature type="transmembrane region" description="Helical" evidence="7">
    <location>
        <begin position="202"/>
        <end position="222"/>
    </location>
</feature>
<dbReference type="Pfam" id="PF07690">
    <property type="entry name" value="MFS_1"/>
    <property type="match status" value="1"/>
</dbReference>
<gene>
    <name evidence="10" type="ORF">GYMLUDRAFT_50532</name>
</gene>
<evidence type="ECO:0000256" key="7">
    <source>
        <dbReference type="SAM" id="Phobius"/>
    </source>
</evidence>
<dbReference type="SUPFAM" id="SSF103473">
    <property type="entry name" value="MFS general substrate transporter"/>
    <property type="match status" value="1"/>
</dbReference>
<dbReference type="GO" id="GO:0022857">
    <property type="term" value="F:transmembrane transporter activity"/>
    <property type="evidence" value="ECO:0007669"/>
    <property type="project" value="InterPro"/>
</dbReference>
<feature type="region of interest" description="Disordered" evidence="6">
    <location>
        <begin position="518"/>
        <end position="542"/>
    </location>
</feature>
<feature type="transmembrane region" description="Helical" evidence="7">
    <location>
        <begin position="346"/>
        <end position="364"/>
    </location>
</feature>
<feature type="transmembrane region" description="Helical" evidence="7">
    <location>
        <begin position="234"/>
        <end position="253"/>
    </location>
</feature>
<dbReference type="OrthoDB" id="5086884at2759"/>
<feature type="transmembrane region" description="Helical" evidence="7">
    <location>
        <begin position="371"/>
        <end position="390"/>
    </location>
</feature>
<keyword evidence="11" id="KW-1185">Reference proteome</keyword>
<evidence type="ECO:0000313" key="10">
    <source>
        <dbReference type="EMBL" id="KIK51431.1"/>
    </source>
</evidence>
<evidence type="ECO:0000256" key="6">
    <source>
        <dbReference type="SAM" id="MobiDB-lite"/>
    </source>
</evidence>
<dbReference type="EMBL" id="KN834863">
    <property type="protein sequence ID" value="KIK51431.1"/>
    <property type="molecule type" value="Genomic_DNA"/>
</dbReference>
<feature type="transmembrane region" description="Helical" evidence="7">
    <location>
        <begin position="477"/>
        <end position="502"/>
    </location>
</feature>
<name>A0A0D0BAV0_9AGAR</name>
<feature type="transmembrane region" description="Helical" evidence="7">
    <location>
        <begin position="108"/>
        <end position="128"/>
    </location>
</feature>
<dbReference type="InterPro" id="IPR036259">
    <property type="entry name" value="MFS_trans_sf"/>
</dbReference>
<keyword evidence="4 7" id="KW-1133">Transmembrane helix</keyword>
<protein>
    <recommendedName>
        <fullName evidence="9">Major facilitator superfamily (MFS) profile domain-containing protein</fullName>
    </recommendedName>
</protein>
<dbReference type="HOGENOM" id="CLU_000960_27_0_1"/>
<dbReference type="GO" id="GO:0016020">
    <property type="term" value="C:membrane"/>
    <property type="evidence" value="ECO:0007669"/>
    <property type="project" value="UniProtKB-SubCell"/>
</dbReference>
<keyword evidence="5 7" id="KW-0472">Membrane</keyword>